<keyword evidence="2" id="KW-0812">Transmembrane</keyword>
<dbReference type="Proteomes" id="UP000799302">
    <property type="component" value="Unassembled WGS sequence"/>
</dbReference>
<dbReference type="EMBL" id="MU004231">
    <property type="protein sequence ID" value="KAF2673946.1"/>
    <property type="molecule type" value="Genomic_DNA"/>
</dbReference>
<feature type="transmembrane region" description="Helical" evidence="2">
    <location>
        <begin position="30"/>
        <end position="56"/>
    </location>
</feature>
<keyword evidence="2" id="KW-1133">Transmembrane helix</keyword>
<dbReference type="AlphaFoldDB" id="A0A6A6UQD3"/>
<feature type="compositionally biased region" description="Basic and acidic residues" evidence="1">
    <location>
        <begin position="174"/>
        <end position="190"/>
    </location>
</feature>
<proteinExistence type="predicted"/>
<evidence type="ECO:0000313" key="3">
    <source>
        <dbReference type="EMBL" id="KAF2673946.1"/>
    </source>
</evidence>
<name>A0A6A6UQD3_9PEZI</name>
<reference evidence="3" key="1">
    <citation type="journal article" date="2020" name="Stud. Mycol.">
        <title>101 Dothideomycetes genomes: a test case for predicting lifestyles and emergence of pathogens.</title>
        <authorList>
            <person name="Haridas S."/>
            <person name="Albert R."/>
            <person name="Binder M."/>
            <person name="Bloem J."/>
            <person name="Labutti K."/>
            <person name="Salamov A."/>
            <person name="Andreopoulos B."/>
            <person name="Baker S."/>
            <person name="Barry K."/>
            <person name="Bills G."/>
            <person name="Bluhm B."/>
            <person name="Cannon C."/>
            <person name="Castanera R."/>
            <person name="Culley D."/>
            <person name="Daum C."/>
            <person name="Ezra D."/>
            <person name="Gonzalez J."/>
            <person name="Henrissat B."/>
            <person name="Kuo A."/>
            <person name="Liang C."/>
            <person name="Lipzen A."/>
            <person name="Lutzoni F."/>
            <person name="Magnuson J."/>
            <person name="Mondo S."/>
            <person name="Nolan M."/>
            <person name="Ohm R."/>
            <person name="Pangilinan J."/>
            <person name="Park H.-J."/>
            <person name="Ramirez L."/>
            <person name="Alfaro M."/>
            <person name="Sun H."/>
            <person name="Tritt A."/>
            <person name="Yoshinaga Y."/>
            <person name="Zwiers L.-H."/>
            <person name="Turgeon B."/>
            <person name="Goodwin S."/>
            <person name="Spatafora J."/>
            <person name="Crous P."/>
            <person name="Grigoriev I."/>
        </authorList>
    </citation>
    <scope>NUCLEOTIDE SEQUENCE</scope>
    <source>
        <strain evidence="3">CBS 115976</strain>
    </source>
</reference>
<keyword evidence="4" id="KW-1185">Reference proteome</keyword>
<evidence type="ECO:0000256" key="1">
    <source>
        <dbReference type="SAM" id="MobiDB-lite"/>
    </source>
</evidence>
<evidence type="ECO:0000313" key="4">
    <source>
        <dbReference type="Proteomes" id="UP000799302"/>
    </source>
</evidence>
<protein>
    <submittedName>
        <fullName evidence="3">Uncharacterized protein</fullName>
    </submittedName>
</protein>
<feature type="region of interest" description="Disordered" evidence="1">
    <location>
        <begin position="174"/>
        <end position="204"/>
    </location>
</feature>
<accession>A0A6A6UQD3</accession>
<keyword evidence="2" id="KW-0472">Membrane</keyword>
<evidence type="ECO:0000256" key="2">
    <source>
        <dbReference type="SAM" id="Phobius"/>
    </source>
</evidence>
<gene>
    <name evidence="3" type="ORF">BT63DRAFT_452002</name>
</gene>
<sequence length="222" mass="24415">MSATSVNIPTACSGDIASCSTCEPWLKAVFILTCIVLGLATLFAISTTLWLIYLIIRNCRRRRTKKLLLNDREAARPPRPPRPSAAAERLSFACVGENVSSHKDDSIELTSFPCVPPISHPLNTSPLPPARPFRRMTPNFFGSSQQRRHVSRGPTFLGGDESQRIGMAVPLDARSSHYPEDEIDHVDGRESGNTQRSVETTKTDDTLVSDRLGRSTISVQAI</sequence>
<organism evidence="3 4">
    <name type="scientific">Microthyrium microscopicum</name>
    <dbReference type="NCBI Taxonomy" id="703497"/>
    <lineage>
        <taxon>Eukaryota</taxon>
        <taxon>Fungi</taxon>
        <taxon>Dikarya</taxon>
        <taxon>Ascomycota</taxon>
        <taxon>Pezizomycotina</taxon>
        <taxon>Dothideomycetes</taxon>
        <taxon>Dothideomycetes incertae sedis</taxon>
        <taxon>Microthyriales</taxon>
        <taxon>Microthyriaceae</taxon>
        <taxon>Microthyrium</taxon>
    </lineage>
</organism>